<protein>
    <submittedName>
        <fullName evidence="3">Type II toxin-antitoxin system RelE/ParE family toxin</fullName>
    </submittedName>
</protein>
<dbReference type="InterPro" id="IPR007712">
    <property type="entry name" value="RelE/ParE_toxin"/>
</dbReference>
<proteinExistence type="inferred from homology"/>
<evidence type="ECO:0000313" key="4">
    <source>
        <dbReference type="Proteomes" id="UP001595593"/>
    </source>
</evidence>
<keyword evidence="2" id="KW-1277">Toxin-antitoxin system</keyword>
<dbReference type="PANTHER" id="PTHR35601">
    <property type="entry name" value="TOXIN RELE"/>
    <property type="match status" value="1"/>
</dbReference>
<dbReference type="Proteomes" id="UP001595593">
    <property type="component" value="Unassembled WGS sequence"/>
</dbReference>
<dbReference type="NCBIfam" id="TIGR02385">
    <property type="entry name" value="RelE_StbE"/>
    <property type="match status" value="1"/>
</dbReference>
<gene>
    <name evidence="3" type="ORF">ACFOD4_04695</name>
</gene>
<dbReference type="Pfam" id="PF05016">
    <property type="entry name" value="ParE_toxin"/>
    <property type="match status" value="1"/>
</dbReference>
<organism evidence="3 4">
    <name type="scientific">Teichococcus globiformis</name>
    <dbReference type="NCBI Taxonomy" id="2307229"/>
    <lineage>
        <taxon>Bacteria</taxon>
        <taxon>Pseudomonadati</taxon>
        <taxon>Pseudomonadota</taxon>
        <taxon>Alphaproteobacteria</taxon>
        <taxon>Acetobacterales</taxon>
        <taxon>Roseomonadaceae</taxon>
        <taxon>Roseomonas</taxon>
    </lineage>
</organism>
<sequence length="89" mass="10262">MTTYKLDFSKSAKKTWDKLDNSVKAKLKAKLVERLENPKVPSAQLHGEPNLYKIKIMVPGVRLIYQVLDDEVVVLVLKIANRDEVYDDF</sequence>
<dbReference type="InterPro" id="IPR035093">
    <property type="entry name" value="RelE/ParE_toxin_dom_sf"/>
</dbReference>
<dbReference type="SUPFAM" id="SSF143011">
    <property type="entry name" value="RelE-like"/>
    <property type="match status" value="1"/>
</dbReference>
<name>A0ABV7FY52_9PROT</name>
<evidence type="ECO:0000256" key="2">
    <source>
        <dbReference type="ARBA" id="ARBA00022649"/>
    </source>
</evidence>
<comment type="caution">
    <text evidence="3">The sequence shown here is derived from an EMBL/GenBank/DDBJ whole genome shotgun (WGS) entry which is preliminary data.</text>
</comment>
<evidence type="ECO:0000313" key="3">
    <source>
        <dbReference type="EMBL" id="MFC3124351.1"/>
    </source>
</evidence>
<reference evidence="4" key="1">
    <citation type="journal article" date="2019" name="Int. J. Syst. Evol. Microbiol.">
        <title>The Global Catalogue of Microorganisms (GCM) 10K type strain sequencing project: providing services to taxonomists for standard genome sequencing and annotation.</title>
        <authorList>
            <consortium name="The Broad Institute Genomics Platform"/>
            <consortium name="The Broad Institute Genome Sequencing Center for Infectious Disease"/>
            <person name="Wu L."/>
            <person name="Ma J."/>
        </authorList>
    </citation>
    <scope>NUCLEOTIDE SEQUENCE [LARGE SCALE GENOMIC DNA]</scope>
    <source>
        <strain evidence="4">KCTC 52094</strain>
    </source>
</reference>
<dbReference type="RefSeq" id="WP_379594777.1">
    <property type="nucleotide sequence ID" value="NZ_JBHRTN010000005.1"/>
</dbReference>
<dbReference type="PANTHER" id="PTHR35601:SF1">
    <property type="entry name" value="TOXIN RELE"/>
    <property type="match status" value="1"/>
</dbReference>
<dbReference type="Gene3D" id="3.30.2310.20">
    <property type="entry name" value="RelE-like"/>
    <property type="match status" value="1"/>
</dbReference>
<comment type="similarity">
    <text evidence="1">Belongs to the RelE toxin family.</text>
</comment>
<dbReference type="EMBL" id="JBHRTN010000005">
    <property type="protein sequence ID" value="MFC3124351.1"/>
    <property type="molecule type" value="Genomic_DNA"/>
</dbReference>
<keyword evidence="4" id="KW-1185">Reference proteome</keyword>
<accession>A0ABV7FY52</accession>
<evidence type="ECO:0000256" key="1">
    <source>
        <dbReference type="ARBA" id="ARBA00006226"/>
    </source>
</evidence>